<proteinExistence type="predicted"/>
<accession>A0A940S876</accession>
<dbReference type="Proteomes" id="UP000677537">
    <property type="component" value="Unassembled WGS sequence"/>
</dbReference>
<protein>
    <submittedName>
        <fullName evidence="2">Uncharacterized protein</fullName>
    </submittedName>
</protein>
<organism evidence="2 3">
    <name type="scientific">Roseomonas indoligenes</name>
    <dbReference type="NCBI Taxonomy" id="2820811"/>
    <lineage>
        <taxon>Bacteria</taxon>
        <taxon>Pseudomonadati</taxon>
        <taxon>Pseudomonadota</taxon>
        <taxon>Alphaproteobacteria</taxon>
        <taxon>Acetobacterales</taxon>
        <taxon>Roseomonadaceae</taxon>
        <taxon>Roseomonas</taxon>
    </lineage>
</organism>
<gene>
    <name evidence="2" type="ORF">J5Y10_13575</name>
</gene>
<evidence type="ECO:0000313" key="3">
    <source>
        <dbReference type="Proteomes" id="UP000677537"/>
    </source>
</evidence>
<dbReference type="RefSeq" id="WP_209374384.1">
    <property type="nucleotide sequence ID" value="NZ_JAGIZA010000007.1"/>
</dbReference>
<sequence>MGLFLYVLVRDAPFWLPSFLAWYFIIRGGAARRRWAAVLWVPAVLLVSLGPWAAGRDAEDLIVMVLVACALGGLMGFWQRRINPL</sequence>
<comment type="caution">
    <text evidence="2">The sequence shown here is derived from an EMBL/GenBank/DDBJ whole genome shotgun (WGS) entry which is preliminary data.</text>
</comment>
<keyword evidence="3" id="KW-1185">Reference proteome</keyword>
<feature type="transmembrane region" description="Helical" evidence="1">
    <location>
        <begin position="61"/>
        <end position="78"/>
    </location>
</feature>
<keyword evidence="1" id="KW-0472">Membrane</keyword>
<dbReference type="EMBL" id="JAGIZA010000007">
    <property type="protein sequence ID" value="MBP0493812.1"/>
    <property type="molecule type" value="Genomic_DNA"/>
</dbReference>
<feature type="transmembrane region" description="Helical" evidence="1">
    <location>
        <begin position="37"/>
        <end position="55"/>
    </location>
</feature>
<dbReference type="AlphaFoldDB" id="A0A940S876"/>
<name>A0A940S876_9PROT</name>
<feature type="transmembrane region" description="Helical" evidence="1">
    <location>
        <begin position="12"/>
        <end position="30"/>
    </location>
</feature>
<keyword evidence="1" id="KW-1133">Transmembrane helix</keyword>
<evidence type="ECO:0000256" key="1">
    <source>
        <dbReference type="SAM" id="Phobius"/>
    </source>
</evidence>
<keyword evidence="1" id="KW-0812">Transmembrane</keyword>
<reference evidence="2" key="1">
    <citation type="submission" date="2021-03" db="EMBL/GenBank/DDBJ databases">
        <authorList>
            <person name="So Y."/>
        </authorList>
    </citation>
    <scope>NUCLEOTIDE SEQUENCE</scope>
    <source>
        <strain evidence="2">SG15</strain>
    </source>
</reference>
<evidence type="ECO:0000313" key="2">
    <source>
        <dbReference type="EMBL" id="MBP0493812.1"/>
    </source>
</evidence>